<dbReference type="Pfam" id="PF03176">
    <property type="entry name" value="MMPL"/>
    <property type="match status" value="2"/>
</dbReference>
<feature type="domain" description="Membrane transport protein MMPL" evidence="8">
    <location>
        <begin position="676"/>
        <end position="984"/>
    </location>
</feature>
<comment type="similarity">
    <text evidence="2">Belongs to the resistance-nodulation-cell division (RND) (TC 2.A.6) family. MmpL subfamily.</text>
</comment>
<dbReference type="InterPro" id="IPR023908">
    <property type="entry name" value="xxxLxxG_rpt"/>
</dbReference>
<evidence type="ECO:0000256" key="7">
    <source>
        <dbReference type="SAM" id="Phobius"/>
    </source>
</evidence>
<feature type="transmembrane region" description="Helical" evidence="7">
    <location>
        <begin position="818"/>
        <end position="837"/>
    </location>
</feature>
<dbReference type="Gene3D" id="1.20.1640.10">
    <property type="entry name" value="Multidrug efflux transporter AcrB transmembrane domain"/>
    <property type="match status" value="2"/>
</dbReference>
<keyword evidence="6 7" id="KW-0472">Membrane</keyword>
<dbReference type="Proteomes" id="UP000276542">
    <property type="component" value="Unassembled WGS sequence"/>
</dbReference>
<evidence type="ECO:0000256" key="5">
    <source>
        <dbReference type="ARBA" id="ARBA00022989"/>
    </source>
</evidence>
<dbReference type="SUPFAM" id="SSF82866">
    <property type="entry name" value="Multidrug efflux transporter AcrB transmembrane domain"/>
    <property type="match status" value="2"/>
</dbReference>
<dbReference type="InterPro" id="IPR004869">
    <property type="entry name" value="MMPL_dom"/>
</dbReference>
<feature type="transmembrane region" description="Helical" evidence="7">
    <location>
        <begin position="371"/>
        <end position="389"/>
    </location>
</feature>
<keyword evidence="4 7" id="KW-0812">Transmembrane</keyword>
<keyword evidence="10" id="KW-1185">Reference proteome</keyword>
<dbReference type="PANTHER" id="PTHR33406">
    <property type="entry name" value="MEMBRANE PROTEIN MJ1562-RELATED"/>
    <property type="match status" value="1"/>
</dbReference>
<evidence type="ECO:0000313" key="10">
    <source>
        <dbReference type="Proteomes" id="UP000276542"/>
    </source>
</evidence>
<dbReference type="AlphaFoldDB" id="A0A3A5HJ59"/>
<organism evidence="9 10">
    <name type="scientific">Nocardioides cavernaquae</name>
    <dbReference type="NCBI Taxonomy" id="2321396"/>
    <lineage>
        <taxon>Bacteria</taxon>
        <taxon>Bacillati</taxon>
        <taxon>Actinomycetota</taxon>
        <taxon>Actinomycetes</taxon>
        <taxon>Propionibacteriales</taxon>
        <taxon>Nocardioidaceae</taxon>
        <taxon>Nocardioides</taxon>
    </lineage>
</organism>
<evidence type="ECO:0000256" key="1">
    <source>
        <dbReference type="ARBA" id="ARBA00004651"/>
    </source>
</evidence>
<dbReference type="OrthoDB" id="2365435at2"/>
<sequence>MSQLASFCVGRPVRVLLACLALVGLVNLLVPQLEQVVAQDSTPIVPKQAPAVQALGKMDREFGNGKSVGIVFVVLERDGGLTAADDRFFKELLPRLRDDTENVSFVQNVTSKPEILAAVTSKDKEAVYVQVGLPGDIGAPSALGQIEAVRDITREERPDGLNVAVTGPAATIADMSTEVEHSILKITFVTVGLIALILMLIYRSVVVTALILGFIGVALAAARGTAALLGGHAFEVSTFTASFLTAVVLGAATDYAIFMVSRFQEQRRLGMPAREAAAVASSRVSSVIIGSALTVVLANACMALADVGIYLTTGPAIAVGIVVTLALSLTWMPAMIGLAGARGWLDPRARPAAATGWQRLADMVVSRPGRVLVAGLLPLVLLAVFYPAMKPSFDERVVQPDDTESNVGYALLEAHFPLNETLPDYILVSADRDLRNARDLAALEQMSAAVARTPGVVSVRGVTRPLGTTITEASLGYQAGEVGSRLTGAGEEVRAGEKGAHRLAEGAGELSTGAGQVASGADQAVAGAGRLLAGVRELQSGVTRLSDGSGEALAGTGQLRAGAARLADGLDSAYDQTTVAVNGLAAAYDALRRSLTCGIDPYCSGARDGIRQIYEGERDRLLPGLRQAADAARRIENGTVDLQTGLAQIDAGLTRAEEGADQLAAGSRTMESKLGELADGAEQVADGSRQVEGGTEEMAQSVTELRSGLEQAAAYLNETGKAAKDPAIGGFYLPPAAMTDSRFALASGLFLSPDGHTARMVVLGDTDAFDRSATERALEVREAAHQGLRGTPLEGSEVATTGIATIMADLEEFNTADFRLIALVALLGVFLILLVLLRSVVAAGFLLASVCLSYAAAMGLGTLVWQIGMDRPMDWSVPTIAFILLVAVGADYNLLLMKRMLEEAPDGSRAGIARAVTATGGVITAAGVIFAASLFAMMSGSVLTLSQIGFTIGVGLLLDTFVVRTLVVPAGAALLGPRLWWPRANTQGAHS</sequence>
<name>A0A3A5HJ59_9ACTN</name>
<protein>
    <submittedName>
        <fullName evidence="9">RND family transporter</fullName>
    </submittedName>
</protein>
<evidence type="ECO:0000256" key="4">
    <source>
        <dbReference type="ARBA" id="ARBA00022692"/>
    </source>
</evidence>
<feature type="domain" description="Membrane transport protein MMPL" evidence="8">
    <location>
        <begin position="45"/>
        <end position="370"/>
    </location>
</feature>
<dbReference type="PANTHER" id="PTHR33406:SF6">
    <property type="entry name" value="MEMBRANE PROTEIN YDGH-RELATED"/>
    <property type="match status" value="1"/>
</dbReference>
<evidence type="ECO:0000256" key="3">
    <source>
        <dbReference type="ARBA" id="ARBA00022475"/>
    </source>
</evidence>
<feature type="transmembrane region" description="Helical" evidence="7">
    <location>
        <begin position="915"/>
        <end position="936"/>
    </location>
</feature>
<comment type="caution">
    <text evidence="9">The sequence shown here is derived from an EMBL/GenBank/DDBJ whole genome shotgun (WGS) entry which is preliminary data.</text>
</comment>
<feature type="transmembrane region" description="Helical" evidence="7">
    <location>
        <begin position="875"/>
        <end position="895"/>
    </location>
</feature>
<feature type="transmembrane region" description="Helical" evidence="7">
    <location>
        <begin position="183"/>
        <end position="202"/>
    </location>
</feature>
<dbReference type="InterPro" id="IPR050545">
    <property type="entry name" value="Mycobact_MmpL"/>
</dbReference>
<feature type="transmembrane region" description="Helical" evidence="7">
    <location>
        <begin position="844"/>
        <end position="869"/>
    </location>
</feature>
<dbReference type="NCBIfam" id="TIGR03057">
    <property type="entry name" value="xxxLxxG_by_4"/>
    <property type="match status" value="1"/>
</dbReference>
<comment type="subcellular location">
    <subcellularLocation>
        <location evidence="1">Cell membrane</location>
        <topology evidence="1">Multi-pass membrane protein</topology>
    </subcellularLocation>
</comment>
<evidence type="ECO:0000256" key="2">
    <source>
        <dbReference type="ARBA" id="ARBA00010157"/>
    </source>
</evidence>
<feature type="transmembrane region" description="Helical" evidence="7">
    <location>
        <begin position="284"/>
        <end position="305"/>
    </location>
</feature>
<feature type="transmembrane region" description="Helical" evidence="7">
    <location>
        <begin position="209"/>
        <end position="229"/>
    </location>
</feature>
<feature type="transmembrane region" description="Helical" evidence="7">
    <location>
        <begin position="317"/>
        <end position="341"/>
    </location>
</feature>
<accession>A0A3A5HJ59</accession>
<reference evidence="10" key="1">
    <citation type="submission" date="2018-09" db="EMBL/GenBank/DDBJ databases">
        <authorList>
            <person name="Zhu H."/>
        </authorList>
    </citation>
    <scope>NUCLEOTIDE SEQUENCE [LARGE SCALE GENOMIC DNA]</scope>
    <source>
        <strain evidence="10">K1W22B-1</strain>
    </source>
</reference>
<evidence type="ECO:0000259" key="8">
    <source>
        <dbReference type="Pfam" id="PF03176"/>
    </source>
</evidence>
<evidence type="ECO:0000256" key="6">
    <source>
        <dbReference type="ARBA" id="ARBA00023136"/>
    </source>
</evidence>
<gene>
    <name evidence="9" type="ORF">D4739_06470</name>
</gene>
<dbReference type="Gene3D" id="1.10.287.950">
    <property type="entry name" value="Methyl-accepting chemotaxis protein"/>
    <property type="match status" value="1"/>
</dbReference>
<keyword evidence="5 7" id="KW-1133">Transmembrane helix</keyword>
<dbReference type="GO" id="GO:0005886">
    <property type="term" value="C:plasma membrane"/>
    <property type="evidence" value="ECO:0007669"/>
    <property type="project" value="UniProtKB-SubCell"/>
</dbReference>
<feature type="transmembrane region" description="Helical" evidence="7">
    <location>
        <begin position="241"/>
        <end position="263"/>
    </location>
</feature>
<dbReference type="EMBL" id="QYRP01000002">
    <property type="protein sequence ID" value="RJS47807.1"/>
    <property type="molecule type" value="Genomic_DNA"/>
</dbReference>
<proteinExistence type="inferred from homology"/>
<keyword evidence="3" id="KW-1003">Cell membrane</keyword>
<evidence type="ECO:0000313" key="9">
    <source>
        <dbReference type="EMBL" id="RJS47807.1"/>
    </source>
</evidence>